<reference evidence="9" key="1">
    <citation type="submission" date="2009-12" db="EMBL/GenBank/DDBJ databases">
        <authorList>
            <person name="Weinstock G."/>
            <person name="Sodergren E."/>
            <person name="Clifton S."/>
            <person name="Fulton L."/>
            <person name="Fulton B."/>
            <person name="Courtney L."/>
            <person name="Fronick C."/>
            <person name="Harrison M."/>
            <person name="Strong C."/>
            <person name="Farmer C."/>
            <person name="Delahaunty K."/>
            <person name="Markovic C."/>
            <person name="Hall O."/>
            <person name="Minx P."/>
            <person name="Tomlinson C."/>
            <person name="Mitreva M."/>
            <person name="Nelson J."/>
            <person name="Hou S."/>
            <person name="Wollam A."/>
            <person name="Pepin K.H."/>
            <person name="Johnson M."/>
            <person name="Bhonagiri V."/>
            <person name="Nash W.E."/>
            <person name="Warren W."/>
            <person name="Chinwalla A."/>
            <person name="Mardis E.R."/>
            <person name="Wilson R.K."/>
        </authorList>
    </citation>
    <scope>NUCLEOTIDE SEQUENCE [LARGE SCALE GENOMIC DNA]</scope>
    <source>
        <strain evidence="9">DSM 15176</strain>
    </source>
</reference>
<evidence type="ECO:0000313" key="9">
    <source>
        <dbReference type="EMBL" id="EFB76446.1"/>
    </source>
</evidence>
<dbReference type="HOGENOM" id="CLU_047714_0_1_9"/>
<dbReference type="eggNOG" id="COG1835">
    <property type="taxonomic scope" value="Bacteria"/>
</dbReference>
<keyword evidence="3" id="KW-1003">Cell membrane</keyword>
<evidence type="ECO:0000256" key="3">
    <source>
        <dbReference type="ARBA" id="ARBA00022475"/>
    </source>
</evidence>
<comment type="caution">
    <text evidence="9">The sequence shown here is derived from an EMBL/GenBank/DDBJ whole genome shotgun (WGS) entry which is preliminary data.</text>
</comment>
<feature type="transmembrane region" description="Helical" evidence="7">
    <location>
        <begin position="228"/>
        <end position="247"/>
    </location>
</feature>
<feature type="transmembrane region" description="Helical" evidence="7">
    <location>
        <begin position="41"/>
        <end position="62"/>
    </location>
</feature>
<accession>D1PLI0</accession>
<organism evidence="9 10">
    <name type="scientific">Subdoligranulum variabile DSM 15176</name>
    <dbReference type="NCBI Taxonomy" id="411471"/>
    <lineage>
        <taxon>Bacteria</taxon>
        <taxon>Bacillati</taxon>
        <taxon>Bacillota</taxon>
        <taxon>Clostridia</taxon>
        <taxon>Eubacteriales</taxon>
        <taxon>Oscillospiraceae</taxon>
        <taxon>Subdoligranulum</taxon>
    </lineage>
</organism>
<feature type="domain" description="Acyltransferase 3" evidence="8">
    <location>
        <begin position="5"/>
        <end position="285"/>
    </location>
</feature>
<dbReference type="STRING" id="411471.SUBVAR_05365"/>
<protein>
    <recommendedName>
        <fullName evidence="8">Acyltransferase 3 domain-containing protein</fullName>
    </recommendedName>
</protein>
<dbReference type="Proteomes" id="UP000003438">
    <property type="component" value="Unassembled WGS sequence"/>
</dbReference>
<proteinExistence type="inferred from homology"/>
<feature type="transmembrane region" description="Helical" evidence="7">
    <location>
        <begin position="267"/>
        <end position="288"/>
    </location>
</feature>
<feature type="transmembrane region" description="Helical" evidence="7">
    <location>
        <begin position="148"/>
        <end position="168"/>
    </location>
</feature>
<evidence type="ECO:0000259" key="8">
    <source>
        <dbReference type="Pfam" id="PF01757"/>
    </source>
</evidence>
<keyword evidence="4 7" id="KW-0812">Transmembrane</keyword>
<feature type="transmembrane region" description="Helical" evidence="7">
    <location>
        <begin position="205"/>
        <end position="221"/>
    </location>
</feature>
<name>D1PLI0_9FIRM</name>
<dbReference type="AlphaFoldDB" id="D1PLI0"/>
<evidence type="ECO:0000313" key="10">
    <source>
        <dbReference type="Proteomes" id="UP000003438"/>
    </source>
</evidence>
<keyword evidence="6 7" id="KW-0472">Membrane</keyword>
<keyword evidence="10" id="KW-1185">Reference proteome</keyword>
<feature type="transmembrane region" description="Helical" evidence="7">
    <location>
        <begin position="88"/>
        <end position="107"/>
    </location>
</feature>
<comment type="similarity">
    <text evidence="2">Belongs to the acyltransferase 3 family.</text>
</comment>
<dbReference type="InterPro" id="IPR002656">
    <property type="entry name" value="Acyl_transf_3_dom"/>
</dbReference>
<gene>
    <name evidence="9" type="ORF">SUBVAR_05365</name>
</gene>
<evidence type="ECO:0000256" key="7">
    <source>
        <dbReference type="SAM" id="Phobius"/>
    </source>
</evidence>
<dbReference type="PANTHER" id="PTHR40074:SF2">
    <property type="entry name" value="O-ACETYLTRANSFERASE WECH"/>
    <property type="match status" value="1"/>
</dbReference>
<comment type="subcellular location">
    <subcellularLocation>
        <location evidence="1">Cell membrane</location>
        <topology evidence="1">Multi-pass membrane protein</topology>
    </subcellularLocation>
</comment>
<evidence type="ECO:0000256" key="4">
    <source>
        <dbReference type="ARBA" id="ARBA00022692"/>
    </source>
</evidence>
<dbReference type="GO" id="GO:0005886">
    <property type="term" value="C:plasma membrane"/>
    <property type="evidence" value="ECO:0007669"/>
    <property type="project" value="UniProtKB-SubCell"/>
</dbReference>
<dbReference type="EMBL" id="ACBY02000021">
    <property type="protein sequence ID" value="EFB76446.1"/>
    <property type="molecule type" value="Genomic_DNA"/>
</dbReference>
<evidence type="ECO:0000256" key="2">
    <source>
        <dbReference type="ARBA" id="ARBA00007400"/>
    </source>
</evidence>
<dbReference type="PANTHER" id="PTHR40074">
    <property type="entry name" value="O-ACETYLTRANSFERASE WECH"/>
    <property type="match status" value="1"/>
</dbReference>
<dbReference type="Pfam" id="PF01757">
    <property type="entry name" value="Acyl_transf_3"/>
    <property type="match status" value="1"/>
</dbReference>
<evidence type="ECO:0000256" key="1">
    <source>
        <dbReference type="ARBA" id="ARBA00004651"/>
    </source>
</evidence>
<dbReference type="GO" id="GO:0016413">
    <property type="term" value="F:O-acetyltransferase activity"/>
    <property type="evidence" value="ECO:0007669"/>
    <property type="project" value="TreeGrafter"/>
</dbReference>
<feature type="transmembrane region" description="Helical" evidence="7">
    <location>
        <begin position="114"/>
        <end position="136"/>
    </location>
</feature>
<keyword evidence="5 7" id="KW-1133">Transmembrane helix</keyword>
<evidence type="ECO:0000256" key="5">
    <source>
        <dbReference type="ARBA" id="ARBA00022989"/>
    </source>
</evidence>
<feature type="transmembrane region" description="Helical" evidence="7">
    <location>
        <begin position="180"/>
        <end position="199"/>
    </location>
</feature>
<dbReference type="GO" id="GO:0009246">
    <property type="term" value="P:enterobacterial common antigen biosynthetic process"/>
    <property type="evidence" value="ECO:0007669"/>
    <property type="project" value="TreeGrafter"/>
</dbReference>
<feature type="transmembrane region" description="Helical" evidence="7">
    <location>
        <begin position="12"/>
        <end position="29"/>
    </location>
</feature>
<sequence>MYTFFTFGRLGVPFFMLLTGYLLFSRAYTYDQTIHFYKKNLLPLIITWEIWLLLYNIFLSYYNQSPFSFSTYIRNALFLQSLSLGHGWYIPMIIGTYIFLPIVSTALHSLPKKLIISVCAVLFLYEFLVPSSNWLLPFLNQPTIVTQLDLSFGGGQYGLYFILGYIFAKMSPSTCKKFQHRIFSFIIFVLFFLTVIIEMICVEGVWYNFFSLPIMSSLLFIRLKGIHLGNLLSFIQSLSLCSFGIYLLHYPLLMIFYRHLGTDCNPFIWSISLALITYCIAFLLVYAISKFFHCGQILFLKKY</sequence>
<evidence type="ECO:0000256" key="6">
    <source>
        <dbReference type="ARBA" id="ARBA00023136"/>
    </source>
</evidence>